<dbReference type="InterPro" id="IPR014710">
    <property type="entry name" value="RmlC-like_jellyroll"/>
</dbReference>
<evidence type="ECO:0000313" key="6">
    <source>
        <dbReference type="Proteomes" id="UP001597493"/>
    </source>
</evidence>
<dbReference type="SUPFAM" id="SSF51215">
    <property type="entry name" value="Regulatory protein AraC"/>
    <property type="match status" value="1"/>
</dbReference>
<keyword evidence="3" id="KW-0804">Transcription</keyword>
<dbReference type="InterPro" id="IPR009057">
    <property type="entry name" value="Homeodomain-like_sf"/>
</dbReference>
<dbReference type="InterPro" id="IPR013096">
    <property type="entry name" value="Cupin_2"/>
</dbReference>
<dbReference type="Pfam" id="PF07883">
    <property type="entry name" value="Cupin_2"/>
    <property type="match status" value="1"/>
</dbReference>
<dbReference type="Pfam" id="PF12833">
    <property type="entry name" value="HTH_18"/>
    <property type="match status" value="2"/>
</dbReference>
<evidence type="ECO:0000313" key="5">
    <source>
        <dbReference type="EMBL" id="MFD2660267.1"/>
    </source>
</evidence>
<feature type="domain" description="HTH araC/xylS-type" evidence="4">
    <location>
        <begin position="188"/>
        <end position="302"/>
    </location>
</feature>
<gene>
    <name evidence="5" type="ORF">ACFSW5_08275</name>
</gene>
<dbReference type="RefSeq" id="WP_379271331.1">
    <property type="nucleotide sequence ID" value="NZ_JBHUGT010000005.1"/>
</dbReference>
<dbReference type="PANTHER" id="PTHR43280:SF2">
    <property type="entry name" value="HTH-TYPE TRANSCRIPTIONAL REGULATOR EXSA"/>
    <property type="match status" value="1"/>
</dbReference>
<keyword evidence="2" id="KW-0238">DNA-binding</keyword>
<evidence type="ECO:0000256" key="1">
    <source>
        <dbReference type="ARBA" id="ARBA00023015"/>
    </source>
</evidence>
<dbReference type="Proteomes" id="UP001597493">
    <property type="component" value="Unassembled WGS sequence"/>
</dbReference>
<dbReference type="PROSITE" id="PS01124">
    <property type="entry name" value="HTH_ARAC_FAMILY_2"/>
    <property type="match status" value="1"/>
</dbReference>
<evidence type="ECO:0000256" key="3">
    <source>
        <dbReference type="ARBA" id="ARBA00023163"/>
    </source>
</evidence>
<keyword evidence="1" id="KW-0805">Transcription regulation</keyword>
<evidence type="ECO:0000256" key="2">
    <source>
        <dbReference type="ARBA" id="ARBA00023125"/>
    </source>
</evidence>
<dbReference type="EMBL" id="JBHUMY010000007">
    <property type="protein sequence ID" value="MFD2660267.1"/>
    <property type="molecule type" value="Genomic_DNA"/>
</dbReference>
<sequence length="313" mass="35568">MRPYRKPFDVGSAFPFDCVYRDRKNYKTELPDHLHEWHELVYIHEGKGTFFVDQTLYEMKRGDLFLIPGSTIHQSFPDRADPVTTTAVFFSSALVQAPSFGESFSFLRCLEHAKKYKSFKYEPAGENRRQVELLLDEIAREREERQPGYRQAVLLLLQRLLLLLGRSIVPPSEQQLATAAVIGPPWMQDILRHIDRHPELPLSLSALAERAAVTPAHFSRVFKRLTGMNVTDYVTTKRIIRAKELLRGAPAAEEGQPDLSASPAAPPTVQQIAEQCGFESLPHFHRMFKKLAGMTPAAYKKKEATAKPGREPD</sequence>
<dbReference type="Gene3D" id="2.60.120.10">
    <property type="entry name" value="Jelly Rolls"/>
    <property type="match status" value="1"/>
</dbReference>
<organism evidence="5 6">
    <name type="scientific">Paenibacillus thailandensis</name>
    <dbReference type="NCBI Taxonomy" id="393250"/>
    <lineage>
        <taxon>Bacteria</taxon>
        <taxon>Bacillati</taxon>
        <taxon>Bacillota</taxon>
        <taxon>Bacilli</taxon>
        <taxon>Bacillales</taxon>
        <taxon>Paenibacillaceae</taxon>
        <taxon>Paenibacillus</taxon>
    </lineage>
</organism>
<protein>
    <submittedName>
        <fullName evidence="5">Helix-turn-helix domain-containing protein</fullName>
    </submittedName>
</protein>
<name>A0ABW5QV89_9BACL</name>
<dbReference type="SUPFAM" id="SSF46689">
    <property type="entry name" value="Homeodomain-like"/>
    <property type="match status" value="2"/>
</dbReference>
<accession>A0ABW5QV89</accession>
<dbReference type="PRINTS" id="PR00032">
    <property type="entry name" value="HTHARAC"/>
</dbReference>
<comment type="caution">
    <text evidence="5">The sequence shown here is derived from an EMBL/GenBank/DDBJ whole genome shotgun (WGS) entry which is preliminary data.</text>
</comment>
<dbReference type="SMART" id="SM00342">
    <property type="entry name" value="HTH_ARAC"/>
    <property type="match status" value="1"/>
</dbReference>
<proteinExistence type="predicted"/>
<dbReference type="InterPro" id="IPR037923">
    <property type="entry name" value="HTH-like"/>
</dbReference>
<dbReference type="Gene3D" id="1.10.10.60">
    <property type="entry name" value="Homeodomain-like"/>
    <property type="match status" value="2"/>
</dbReference>
<reference evidence="6" key="1">
    <citation type="journal article" date="2019" name="Int. J. Syst. Evol. Microbiol.">
        <title>The Global Catalogue of Microorganisms (GCM) 10K type strain sequencing project: providing services to taxonomists for standard genome sequencing and annotation.</title>
        <authorList>
            <consortium name="The Broad Institute Genomics Platform"/>
            <consortium name="The Broad Institute Genome Sequencing Center for Infectious Disease"/>
            <person name="Wu L."/>
            <person name="Ma J."/>
        </authorList>
    </citation>
    <scope>NUCLEOTIDE SEQUENCE [LARGE SCALE GENOMIC DNA]</scope>
    <source>
        <strain evidence="6">TISTR 1827</strain>
    </source>
</reference>
<evidence type="ECO:0000259" key="4">
    <source>
        <dbReference type="PROSITE" id="PS01124"/>
    </source>
</evidence>
<dbReference type="PANTHER" id="PTHR43280">
    <property type="entry name" value="ARAC-FAMILY TRANSCRIPTIONAL REGULATOR"/>
    <property type="match status" value="1"/>
</dbReference>
<keyword evidence="6" id="KW-1185">Reference proteome</keyword>
<dbReference type="InterPro" id="IPR018060">
    <property type="entry name" value="HTH_AraC"/>
</dbReference>
<dbReference type="InterPro" id="IPR020449">
    <property type="entry name" value="Tscrpt_reg_AraC-type_HTH"/>
</dbReference>